<feature type="transmembrane region" description="Helical" evidence="10">
    <location>
        <begin position="239"/>
        <end position="261"/>
    </location>
</feature>
<feature type="transmembrane region" description="Helical" evidence="10">
    <location>
        <begin position="341"/>
        <end position="360"/>
    </location>
</feature>
<organism evidence="11 12">
    <name type="scientific">Microbacterium rhizosphaerae</name>
    <dbReference type="NCBI Taxonomy" id="1678237"/>
    <lineage>
        <taxon>Bacteria</taxon>
        <taxon>Bacillati</taxon>
        <taxon>Actinomycetota</taxon>
        <taxon>Actinomycetes</taxon>
        <taxon>Micrococcales</taxon>
        <taxon>Microbacteriaceae</taxon>
        <taxon>Microbacterium</taxon>
    </lineage>
</organism>
<evidence type="ECO:0000313" key="11">
    <source>
        <dbReference type="EMBL" id="WPR91509.1"/>
    </source>
</evidence>
<evidence type="ECO:0000256" key="8">
    <source>
        <dbReference type="ARBA" id="ARBA00023214"/>
    </source>
</evidence>
<dbReference type="Proteomes" id="UP001323798">
    <property type="component" value="Chromosome"/>
</dbReference>
<dbReference type="PRINTS" id="PR00762">
    <property type="entry name" value="CLCHANNEL"/>
</dbReference>
<evidence type="ECO:0000256" key="5">
    <source>
        <dbReference type="ARBA" id="ARBA00023065"/>
    </source>
</evidence>
<evidence type="ECO:0000256" key="3">
    <source>
        <dbReference type="ARBA" id="ARBA00022692"/>
    </source>
</evidence>
<evidence type="ECO:0000313" key="12">
    <source>
        <dbReference type="Proteomes" id="UP001323798"/>
    </source>
</evidence>
<evidence type="ECO:0000256" key="6">
    <source>
        <dbReference type="ARBA" id="ARBA00023136"/>
    </source>
</evidence>
<evidence type="ECO:0000256" key="4">
    <source>
        <dbReference type="ARBA" id="ARBA00022989"/>
    </source>
</evidence>
<dbReference type="Gene3D" id="1.10.3080.10">
    <property type="entry name" value="Clc chloride channel"/>
    <property type="match status" value="1"/>
</dbReference>
<dbReference type="PANTHER" id="PTHR43427">
    <property type="entry name" value="CHLORIDE CHANNEL PROTEIN CLC-E"/>
    <property type="match status" value="1"/>
</dbReference>
<dbReference type="Pfam" id="PF00654">
    <property type="entry name" value="Voltage_CLC"/>
    <property type="match status" value="1"/>
</dbReference>
<keyword evidence="7" id="KW-0869">Chloride channel</keyword>
<name>A0ABZ0SRA6_9MICO</name>
<evidence type="ECO:0000256" key="7">
    <source>
        <dbReference type="ARBA" id="ARBA00023173"/>
    </source>
</evidence>
<dbReference type="RefSeq" id="WP_320944209.1">
    <property type="nucleotide sequence ID" value="NZ_BAABEU010000003.1"/>
</dbReference>
<keyword evidence="6 10" id="KW-0472">Membrane</keyword>
<accession>A0ABZ0SRA6</accession>
<evidence type="ECO:0000256" key="10">
    <source>
        <dbReference type="SAM" id="Phobius"/>
    </source>
</evidence>
<keyword evidence="8" id="KW-0868">Chloride</keyword>
<keyword evidence="5" id="KW-0406">Ion transport</keyword>
<feature type="transmembrane region" description="Helical" evidence="10">
    <location>
        <begin position="281"/>
        <end position="301"/>
    </location>
</feature>
<feature type="transmembrane region" description="Helical" evidence="10">
    <location>
        <begin position="163"/>
        <end position="188"/>
    </location>
</feature>
<gene>
    <name evidence="11" type="ORF">SM116_18110</name>
</gene>
<keyword evidence="2" id="KW-0813">Transport</keyword>
<evidence type="ECO:0000256" key="9">
    <source>
        <dbReference type="ARBA" id="ARBA00023303"/>
    </source>
</evidence>
<evidence type="ECO:0000256" key="2">
    <source>
        <dbReference type="ARBA" id="ARBA00022448"/>
    </source>
</evidence>
<feature type="transmembrane region" description="Helical" evidence="10">
    <location>
        <begin position="16"/>
        <end position="41"/>
    </location>
</feature>
<evidence type="ECO:0000256" key="1">
    <source>
        <dbReference type="ARBA" id="ARBA00004141"/>
    </source>
</evidence>
<keyword evidence="4 10" id="KW-1133">Transmembrane helix</keyword>
<keyword evidence="3 10" id="KW-0812">Transmembrane</keyword>
<dbReference type="PANTHER" id="PTHR43427:SF6">
    <property type="entry name" value="CHLORIDE CHANNEL PROTEIN CLC-E"/>
    <property type="match status" value="1"/>
</dbReference>
<feature type="transmembrane region" description="Helical" evidence="10">
    <location>
        <begin position="61"/>
        <end position="81"/>
    </location>
</feature>
<feature type="transmembrane region" description="Helical" evidence="10">
    <location>
        <begin position="406"/>
        <end position="429"/>
    </location>
</feature>
<dbReference type="EMBL" id="CP139368">
    <property type="protein sequence ID" value="WPR91509.1"/>
    <property type="molecule type" value="Genomic_DNA"/>
</dbReference>
<sequence length="462" mass="48183">MIAPVSRWLRKNRYGLFSLALIVGLGAGLGALLFRGLVYGITWLVTGHVEFGQDGRVPSDHLPWLGLGFYIVIPAIGGLVYGPMVYRWAREARGHGVPEVMVAVAEGGGKIRPRVAIVKALASALTIGTGGSVGREGPIVQIGAALASTIGQGTRQPEGRLRILVACGAAGGIAATFNAPITGVFFGAEIILREISAGSLFAIMLSAMVADAVVRPILGNDAFLTGFPHGATLGHTADFALVAVLAVIAALVGQLFRYVLYAVEDLCDRVWAGRPEWARPAVGGVFLGLLLLAVPQMYGVGYPVMFQALHGDYGFWLLLFFALTKILATSLTLGIGGSGGVFAPSLFIGLMLGTAYGLVVHQLFGSAAGDPAVYAAIGMGGVFASGTRAPLTAFASVVEMTGDMSLVLPIMLTSAIATVVSRSVAYGTIYTTKLLRRGQDIEKLQDRQYRHLLGGGNDPSAA</sequence>
<keyword evidence="12" id="KW-1185">Reference proteome</keyword>
<dbReference type="InterPro" id="IPR014743">
    <property type="entry name" value="Cl-channel_core"/>
</dbReference>
<reference evidence="11 12" key="1">
    <citation type="submission" date="2023-11" db="EMBL/GenBank/DDBJ databases">
        <title>Genome sequence of Microbacterium rhizosphaerae KACC 19337.</title>
        <authorList>
            <person name="Choi H."/>
            <person name="Kim S."/>
            <person name="Kim Y."/>
            <person name="Kwon S.-W."/>
            <person name="Heo J."/>
        </authorList>
    </citation>
    <scope>NUCLEOTIDE SEQUENCE [LARGE SCALE GENOMIC DNA]</scope>
    <source>
        <strain evidence="11 12">KACC 19337</strain>
    </source>
</reference>
<dbReference type="SUPFAM" id="SSF81340">
    <property type="entry name" value="Clc chloride channel"/>
    <property type="match status" value="1"/>
</dbReference>
<comment type="subcellular location">
    <subcellularLocation>
        <location evidence="1">Membrane</location>
        <topology evidence="1">Multi-pass membrane protein</topology>
    </subcellularLocation>
</comment>
<dbReference type="CDD" id="cd00400">
    <property type="entry name" value="Voltage_gated_ClC"/>
    <property type="match status" value="1"/>
</dbReference>
<feature type="transmembrane region" description="Helical" evidence="10">
    <location>
        <begin position="313"/>
        <end position="335"/>
    </location>
</feature>
<dbReference type="InterPro" id="IPR001807">
    <property type="entry name" value="ClC"/>
</dbReference>
<dbReference type="InterPro" id="IPR050368">
    <property type="entry name" value="ClC-type_chloride_channel"/>
</dbReference>
<proteinExistence type="predicted"/>
<keyword evidence="9" id="KW-0407">Ion channel</keyword>
<feature type="transmembrane region" description="Helical" evidence="10">
    <location>
        <begin position="372"/>
        <end position="394"/>
    </location>
</feature>
<protein>
    <submittedName>
        <fullName evidence="11">Chloride channel protein</fullName>
    </submittedName>
</protein>
<feature type="transmembrane region" description="Helical" evidence="10">
    <location>
        <begin position="200"/>
        <end position="218"/>
    </location>
</feature>